<sequence>MSDALRLHWYLPSAGESRDVLHGGTNIAPVDDGAPTAPYRAPSLSYLTQVALALEETGFESVLVPTGSYCEDPWVLAASLAAVTRNLKFLVALHPRTTTPAYTAHRAATLQRISGGRLSLNVVTGEPGPEAWKHGDFGDKEDQYARTDEFLDVYRALFRGETVEREGRHVTLRDATLDTVRGTPVPDQPEVWFGGSSSYAGDVAAKHVDVYLSWLEPLDQLAEKIEWIRGLAAAQGREVRFGVRSWVLVRDTHEQAERDALALLDGVDAAKQAQFRSFLVQRQSVGQQRGQALLADADVTRPESLWIAPGVWGGFGLVAGGPALGFVGSFDDVADRLEEYRRIGVSEVIVSGFPNLEETRWVGEGLIPAIRRREALVPAGA</sequence>
<evidence type="ECO:0000313" key="6">
    <source>
        <dbReference type="EMBL" id="QAY71592.1"/>
    </source>
</evidence>
<dbReference type="PANTHER" id="PTHR42847">
    <property type="entry name" value="ALKANESULFONATE MONOOXYGENASE"/>
    <property type="match status" value="1"/>
</dbReference>
<dbReference type="GO" id="GO:0046306">
    <property type="term" value="P:alkanesulfonate catabolic process"/>
    <property type="evidence" value="ECO:0007669"/>
    <property type="project" value="TreeGrafter"/>
</dbReference>
<evidence type="ECO:0000256" key="4">
    <source>
        <dbReference type="ARBA" id="ARBA00023033"/>
    </source>
</evidence>
<dbReference type="Gene3D" id="3.20.20.30">
    <property type="entry name" value="Luciferase-like domain"/>
    <property type="match status" value="1"/>
</dbReference>
<evidence type="ECO:0000313" key="7">
    <source>
        <dbReference type="Proteomes" id="UP000292118"/>
    </source>
</evidence>
<dbReference type="KEGG" id="xya:ET471_17430"/>
<dbReference type="Proteomes" id="UP000292118">
    <property type="component" value="Chromosome"/>
</dbReference>
<keyword evidence="3" id="KW-0560">Oxidoreductase</keyword>
<feature type="domain" description="Luciferase-like" evidence="5">
    <location>
        <begin position="39"/>
        <end position="346"/>
    </location>
</feature>
<organism evidence="6 7">
    <name type="scientific">Xylanimonas protaetiae</name>
    <dbReference type="NCBI Taxonomy" id="2509457"/>
    <lineage>
        <taxon>Bacteria</taxon>
        <taxon>Bacillati</taxon>
        <taxon>Actinomycetota</taxon>
        <taxon>Actinomycetes</taxon>
        <taxon>Micrococcales</taxon>
        <taxon>Promicromonosporaceae</taxon>
        <taxon>Xylanimonas</taxon>
    </lineage>
</organism>
<dbReference type="CDD" id="cd01094">
    <property type="entry name" value="Alkanesulfonate_monoxygenase"/>
    <property type="match status" value="1"/>
</dbReference>
<dbReference type="InterPro" id="IPR050172">
    <property type="entry name" value="SsuD_RutA_monooxygenase"/>
</dbReference>
<keyword evidence="1" id="KW-0285">Flavoprotein</keyword>
<dbReference type="Pfam" id="PF00296">
    <property type="entry name" value="Bac_luciferase"/>
    <property type="match status" value="1"/>
</dbReference>
<proteinExistence type="predicted"/>
<evidence type="ECO:0000256" key="1">
    <source>
        <dbReference type="ARBA" id="ARBA00022630"/>
    </source>
</evidence>
<keyword evidence="4" id="KW-0503">Monooxygenase</keyword>
<dbReference type="InterPro" id="IPR036661">
    <property type="entry name" value="Luciferase-like_sf"/>
</dbReference>
<keyword evidence="7" id="KW-1185">Reference proteome</keyword>
<dbReference type="InterPro" id="IPR011251">
    <property type="entry name" value="Luciferase-like_dom"/>
</dbReference>
<evidence type="ECO:0000259" key="5">
    <source>
        <dbReference type="Pfam" id="PF00296"/>
    </source>
</evidence>
<dbReference type="AlphaFoldDB" id="A0A4P6F755"/>
<dbReference type="EMBL" id="CP035493">
    <property type="protein sequence ID" value="QAY71592.1"/>
    <property type="molecule type" value="Genomic_DNA"/>
</dbReference>
<name>A0A4P6F755_9MICO</name>
<dbReference type="GO" id="GO:0008726">
    <property type="term" value="F:alkanesulfonate monooxygenase activity"/>
    <property type="evidence" value="ECO:0007669"/>
    <property type="project" value="TreeGrafter"/>
</dbReference>
<evidence type="ECO:0000256" key="3">
    <source>
        <dbReference type="ARBA" id="ARBA00023002"/>
    </source>
</evidence>
<evidence type="ECO:0000256" key="2">
    <source>
        <dbReference type="ARBA" id="ARBA00022643"/>
    </source>
</evidence>
<reference evidence="6 7" key="1">
    <citation type="submission" date="2019-01" db="EMBL/GenBank/DDBJ databases">
        <title>Genome sequencing of strain FW10M-9.</title>
        <authorList>
            <person name="Heo J."/>
            <person name="Kim S.-J."/>
            <person name="Kim J.-S."/>
            <person name="Hong S.-B."/>
            <person name="Kwon S.-W."/>
        </authorList>
    </citation>
    <scope>NUCLEOTIDE SEQUENCE [LARGE SCALE GENOMIC DNA]</scope>
    <source>
        <strain evidence="6 7">FW10M-9</strain>
    </source>
</reference>
<dbReference type="SUPFAM" id="SSF51679">
    <property type="entry name" value="Bacterial luciferase-like"/>
    <property type="match status" value="1"/>
</dbReference>
<protein>
    <submittedName>
        <fullName evidence="6">LLM class flavin-dependent oxidoreductase</fullName>
    </submittedName>
</protein>
<dbReference type="PANTHER" id="PTHR42847:SF4">
    <property type="entry name" value="ALKANESULFONATE MONOOXYGENASE-RELATED"/>
    <property type="match status" value="1"/>
</dbReference>
<accession>A0A4P6F755</accession>
<dbReference type="RefSeq" id="WP_129190429.1">
    <property type="nucleotide sequence ID" value="NZ_CP035493.1"/>
</dbReference>
<gene>
    <name evidence="6" type="ORF">ET471_17430</name>
</gene>
<dbReference type="OrthoDB" id="9814695at2"/>
<keyword evidence="2" id="KW-0288">FMN</keyword>